<dbReference type="FunFam" id="3.40.50.720:FF:000065">
    <property type="entry name" value="UDP-glucuronic acid decarboxylase 1"/>
    <property type="match status" value="1"/>
</dbReference>
<dbReference type="GO" id="GO:0005634">
    <property type="term" value="C:nucleus"/>
    <property type="evidence" value="ECO:0007669"/>
    <property type="project" value="UniProtKB-ARBA"/>
</dbReference>
<gene>
    <name evidence="26" type="ORF">PSACC_02062</name>
</gene>
<comment type="caution">
    <text evidence="26">The sequence shown here is derived from an EMBL/GenBank/DDBJ whole genome shotgun (WGS) entry which is preliminary data.</text>
</comment>
<evidence type="ECO:0000256" key="19">
    <source>
        <dbReference type="ARBA" id="ARBA00031585"/>
    </source>
</evidence>
<dbReference type="PROSITE" id="PS50934">
    <property type="entry name" value="SWIRM"/>
    <property type="match status" value="1"/>
</dbReference>
<dbReference type="InterPro" id="IPR036291">
    <property type="entry name" value="NAD(P)-bd_dom_sf"/>
</dbReference>
<evidence type="ECO:0000313" key="27">
    <source>
        <dbReference type="Proteomes" id="UP000240830"/>
    </source>
</evidence>
<keyword evidence="27" id="KW-1185">Reference proteome</keyword>
<dbReference type="InterPro" id="IPR044516">
    <property type="entry name" value="UXS-like"/>
</dbReference>
<feature type="region of interest" description="Disordered" evidence="22">
    <location>
        <begin position="814"/>
        <end position="846"/>
    </location>
</feature>
<dbReference type="PROSITE" id="PS51293">
    <property type="entry name" value="SANT"/>
    <property type="match status" value="1"/>
</dbReference>
<dbReference type="PANTHER" id="PTHR43078:SF6">
    <property type="entry name" value="UDP-GLUCURONIC ACID DECARBOXYLASE 1"/>
    <property type="match status" value="1"/>
</dbReference>
<evidence type="ECO:0000256" key="14">
    <source>
        <dbReference type="ARBA" id="ARBA00023136"/>
    </source>
</evidence>
<dbReference type="SMART" id="SM00717">
    <property type="entry name" value="SANT"/>
    <property type="match status" value="1"/>
</dbReference>
<dbReference type="InterPro" id="IPR036388">
    <property type="entry name" value="WH-like_DNA-bd_sf"/>
</dbReference>
<dbReference type="InterPro" id="IPR001509">
    <property type="entry name" value="Epimerase_deHydtase"/>
</dbReference>
<evidence type="ECO:0000256" key="12">
    <source>
        <dbReference type="ARBA" id="ARBA00023027"/>
    </source>
</evidence>
<evidence type="ECO:0000256" key="17">
    <source>
        <dbReference type="ARBA" id="ARBA00023239"/>
    </source>
</evidence>
<evidence type="ECO:0000256" key="22">
    <source>
        <dbReference type="SAM" id="MobiDB-lite"/>
    </source>
</evidence>
<keyword evidence="17" id="KW-0456">Lyase</keyword>
<dbReference type="PANTHER" id="PTHR43078">
    <property type="entry name" value="UDP-GLUCURONIC ACID DECARBOXYLASE-RELATED"/>
    <property type="match status" value="1"/>
</dbReference>
<evidence type="ECO:0000256" key="7">
    <source>
        <dbReference type="ARBA" id="ARBA00022692"/>
    </source>
</evidence>
<dbReference type="Pfam" id="PF01370">
    <property type="entry name" value="Epimerase"/>
    <property type="match status" value="1"/>
</dbReference>
<dbReference type="Pfam" id="PF00249">
    <property type="entry name" value="Myb_DNA-binding"/>
    <property type="match status" value="1"/>
</dbReference>
<dbReference type="InterPro" id="IPR007526">
    <property type="entry name" value="SWIRM"/>
</dbReference>
<dbReference type="CDD" id="cd05230">
    <property type="entry name" value="UGD_SDR_e"/>
    <property type="match status" value="1"/>
</dbReference>
<evidence type="ECO:0000256" key="13">
    <source>
        <dbReference type="ARBA" id="ARBA00023034"/>
    </source>
</evidence>
<evidence type="ECO:0000256" key="20">
    <source>
        <dbReference type="ARBA" id="ARBA00037859"/>
    </source>
</evidence>
<keyword evidence="10" id="KW-1133">Transmembrane helix</keyword>
<evidence type="ECO:0000313" key="26">
    <source>
        <dbReference type="EMBL" id="PJF18125.1"/>
    </source>
</evidence>
<dbReference type="STRING" id="1246581.A0A2H9TK65"/>
<keyword evidence="14" id="KW-0472">Membrane</keyword>
<reference evidence="26 27" key="1">
    <citation type="submission" date="2016-10" db="EMBL/GenBank/DDBJ databases">
        <title>The genome of Paramicrosporidium saccamoebae is the missing link in understanding Cryptomycota and Microsporidia evolution.</title>
        <authorList>
            <person name="Quandt C.A."/>
            <person name="Beaudet D."/>
            <person name="Corsaro D."/>
            <person name="Michel R."/>
            <person name="Corradi N."/>
            <person name="James T."/>
        </authorList>
    </citation>
    <scope>NUCLEOTIDE SEQUENCE [LARGE SCALE GENOMIC DNA]</scope>
    <source>
        <strain evidence="26 27">KSL3</strain>
    </source>
</reference>
<dbReference type="Pfam" id="PF04433">
    <property type="entry name" value="SWIRM"/>
    <property type="match status" value="1"/>
</dbReference>
<dbReference type="AlphaFoldDB" id="A0A2H9TK65"/>
<dbReference type="Gene3D" id="1.10.10.10">
    <property type="entry name" value="Winged helix-like DNA-binding domain superfamily/Winged helix DNA-binding domain"/>
    <property type="match status" value="1"/>
</dbReference>
<dbReference type="FunFam" id="1.10.10.10:FF:000020">
    <property type="entry name" value="SWI/SNF complex subunit SMARCC2 isoform c"/>
    <property type="match status" value="1"/>
</dbReference>
<evidence type="ECO:0000259" key="24">
    <source>
        <dbReference type="PROSITE" id="PS50934"/>
    </source>
</evidence>
<dbReference type="GO" id="GO:0033320">
    <property type="term" value="P:UDP-D-xylose biosynthetic process"/>
    <property type="evidence" value="ECO:0007669"/>
    <property type="project" value="UniProtKB-UniPathway"/>
</dbReference>
<keyword evidence="12" id="KW-0520">NAD</keyword>
<feature type="compositionally biased region" description="Basic and acidic residues" evidence="22">
    <location>
        <begin position="822"/>
        <end position="831"/>
    </location>
</feature>
<evidence type="ECO:0000256" key="4">
    <source>
        <dbReference type="ARBA" id="ARBA00007505"/>
    </source>
</evidence>
<keyword evidence="16" id="KW-0325">Glycoprotein</keyword>
<dbReference type="Pfam" id="PF16495">
    <property type="entry name" value="SWIRM-assoc_1"/>
    <property type="match status" value="1"/>
</dbReference>
<dbReference type="GO" id="GO:0032580">
    <property type="term" value="C:Golgi cisterna membrane"/>
    <property type="evidence" value="ECO:0007669"/>
    <property type="project" value="UniProtKB-SubCell"/>
</dbReference>
<evidence type="ECO:0000256" key="1">
    <source>
        <dbReference type="ARBA" id="ARBA00001911"/>
    </source>
</evidence>
<keyword evidence="9" id="KW-0735">Signal-anchor</keyword>
<dbReference type="InterPro" id="IPR009057">
    <property type="entry name" value="Homeodomain-like_sf"/>
</dbReference>
<dbReference type="EMBL" id="MTSL01000141">
    <property type="protein sequence ID" value="PJF18125.1"/>
    <property type="molecule type" value="Genomic_DNA"/>
</dbReference>
<evidence type="ECO:0000256" key="3">
    <source>
        <dbReference type="ARBA" id="ARBA00005100"/>
    </source>
</evidence>
<comment type="similarity">
    <text evidence="4">Belongs to the NAD(P)-dependent epimerase/dehydratase family. UDP-glucuronic acid decarboxylase subfamily.</text>
</comment>
<keyword evidence="8" id="KW-0210">Decarboxylase</keyword>
<keyword evidence="18" id="KW-0539">Nucleus</keyword>
<dbReference type="SUPFAM" id="SSF51735">
    <property type="entry name" value="NAD(P)-binding Rossmann-fold domains"/>
    <property type="match status" value="1"/>
</dbReference>
<dbReference type="InterPro" id="IPR032451">
    <property type="entry name" value="SMARCC_C"/>
</dbReference>
<dbReference type="PROSITE" id="PS50090">
    <property type="entry name" value="MYB_LIKE"/>
    <property type="match status" value="1"/>
</dbReference>
<feature type="domain" description="SANT" evidence="25">
    <location>
        <begin position="593"/>
        <end position="638"/>
    </location>
</feature>
<evidence type="ECO:0000259" key="25">
    <source>
        <dbReference type="PROSITE" id="PS51293"/>
    </source>
</evidence>
<dbReference type="GO" id="GO:0010468">
    <property type="term" value="P:regulation of gene expression"/>
    <property type="evidence" value="ECO:0007669"/>
    <property type="project" value="UniProtKB-ARBA"/>
</dbReference>
<evidence type="ECO:0000256" key="16">
    <source>
        <dbReference type="ARBA" id="ARBA00023180"/>
    </source>
</evidence>
<keyword evidence="13" id="KW-0333">Golgi apparatus</keyword>
<dbReference type="SUPFAM" id="SSF46689">
    <property type="entry name" value="Homeodomain-like"/>
    <property type="match status" value="2"/>
</dbReference>
<accession>A0A2H9TK65</accession>
<evidence type="ECO:0000256" key="11">
    <source>
        <dbReference type="ARBA" id="ARBA00023015"/>
    </source>
</evidence>
<dbReference type="InterPro" id="IPR017884">
    <property type="entry name" value="SANT_dom"/>
</dbReference>
<evidence type="ECO:0000256" key="15">
    <source>
        <dbReference type="ARBA" id="ARBA00023163"/>
    </source>
</evidence>
<dbReference type="GO" id="GO:0000139">
    <property type="term" value="C:Golgi membrane"/>
    <property type="evidence" value="ECO:0007669"/>
    <property type="project" value="UniProtKB-SubCell"/>
</dbReference>
<dbReference type="InterPro" id="IPR001005">
    <property type="entry name" value="SANT/Myb"/>
</dbReference>
<comment type="cofactor">
    <cofactor evidence="1">
        <name>NAD(+)</name>
        <dbReference type="ChEBI" id="CHEBI:57540"/>
    </cofactor>
</comment>
<evidence type="ECO:0000256" key="8">
    <source>
        <dbReference type="ARBA" id="ARBA00022793"/>
    </source>
</evidence>
<dbReference type="GO" id="GO:0048040">
    <property type="term" value="F:UDP-glucuronate decarboxylase activity"/>
    <property type="evidence" value="ECO:0007669"/>
    <property type="project" value="UniProtKB-EC"/>
</dbReference>
<feature type="domain" description="SWIRM" evidence="24">
    <location>
        <begin position="393"/>
        <end position="489"/>
    </location>
</feature>
<organism evidence="26 27">
    <name type="scientific">Paramicrosporidium saccamoebae</name>
    <dbReference type="NCBI Taxonomy" id="1246581"/>
    <lineage>
        <taxon>Eukaryota</taxon>
        <taxon>Fungi</taxon>
        <taxon>Fungi incertae sedis</taxon>
        <taxon>Cryptomycota</taxon>
        <taxon>Cryptomycota incertae sedis</taxon>
        <taxon>Paramicrosporidium</taxon>
    </lineage>
</organism>
<comment type="subcellular location">
    <subcellularLocation>
        <location evidence="2">Golgi apparatus membrane</location>
        <topology evidence="2">Single-pass type II membrane protein</topology>
    </subcellularLocation>
    <subcellularLocation>
        <location evidence="20">Golgi apparatus</location>
        <location evidence="20">Golgi stack membrane</location>
    </subcellularLocation>
</comment>
<dbReference type="EC" id="4.1.1.35" evidence="5"/>
<dbReference type="GO" id="GO:0042732">
    <property type="term" value="P:D-xylose metabolic process"/>
    <property type="evidence" value="ECO:0007669"/>
    <property type="project" value="InterPro"/>
</dbReference>
<comment type="pathway">
    <text evidence="3">Nucleotide-sugar biosynthesis; UDP-alpha-D-xylose biosynthesis; UDP-alpha-D-xylose from UDP-alpha-D-glucuronate: step 1/1.</text>
</comment>
<comment type="catalytic activity">
    <reaction evidence="21">
        <text>UDP-alpha-D-glucuronate + H(+) = UDP-alpha-D-xylose + CO2</text>
        <dbReference type="Rhea" id="RHEA:23916"/>
        <dbReference type="ChEBI" id="CHEBI:15378"/>
        <dbReference type="ChEBI" id="CHEBI:16526"/>
        <dbReference type="ChEBI" id="CHEBI:57632"/>
        <dbReference type="ChEBI" id="CHEBI:58052"/>
        <dbReference type="EC" id="4.1.1.35"/>
    </reaction>
    <physiologicalReaction direction="left-to-right" evidence="21">
        <dbReference type="Rhea" id="RHEA:23917"/>
    </physiologicalReaction>
</comment>
<evidence type="ECO:0000256" key="21">
    <source>
        <dbReference type="ARBA" id="ARBA00049410"/>
    </source>
</evidence>
<dbReference type="Gene3D" id="1.10.10.60">
    <property type="entry name" value="Homeodomain-like"/>
    <property type="match status" value="1"/>
</dbReference>
<dbReference type="Proteomes" id="UP000240830">
    <property type="component" value="Unassembled WGS sequence"/>
</dbReference>
<dbReference type="OrthoDB" id="331544at2759"/>
<keyword evidence="11" id="KW-0805">Transcription regulation</keyword>
<proteinExistence type="inferred from homology"/>
<dbReference type="GO" id="GO:0070403">
    <property type="term" value="F:NAD+ binding"/>
    <property type="evidence" value="ECO:0007669"/>
    <property type="project" value="InterPro"/>
</dbReference>
<evidence type="ECO:0000259" key="23">
    <source>
        <dbReference type="PROSITE" id="PS50090"/>
    </source>
</evidence>
<protein>
    <recommendedName>
        <fullName evidence="6">UDP-glucuronic acid decarboxylase 1</fullName>
        <ecNumber evidence="5">4.1.1.35</ecNumber>
    </recommendedName>
    <alternativeName>
        <fullName evidence="19">UDP-glucuronate decarboxylase 1</fullName>
    </alternativeName>
</protein>
<dbReference type="UniPathway" id="UPA00796">
    <property type="reaction ID" value="UER00771"/>
</dbReference>
<evidence type="ECO:0000256" key="18">
    <source>
        <dbReference type="ARBA" id="ARBA00023242"/>
    </source>
</evidence>
<name>A0A2H9TK65_9FUNG</name>
<evidence type="ECO:0000256" key="9">
    <source>
        <dbReference type="ARBA" id="ARBA00022968"/>
    </source>
</evidence>
<dbReference type="Gene3D" id="3.40.50.720">
    <property type="entry name" value="NAD(P)-binding Rossmann-like Domain"/>
    <property type="match status" value="1"/>
</dbReference>
<evidence type="ECO:0000256" key="5">
    <source>
        <dbReference type="ARBA" id="ARBA00012290"/>
    </source>
</evidence>
<evidence type="ECO:0000256" key="10">
    <source>
        <dbReference type="ARBA" id="ARBA00022989"/>
    </source>
</evidence>
<keyword evidence="7" id="KW-0812">Transmembrane</keyword>
<feature type="domain" description="Myb-like" evidence="23">
    <location>
        <begin position="590"/>
        <end position="634"/>
    </location>
</feature>
<sequence length="846" mass="93733">MITAPTAQNEIIALPKGEHPIPLATLRALYLPGENTAAISVAQLSTKEQHRVLVTGGAGFVGSHLVDRLMLLGHKVIVVDNYMTGSPNNIKHWRNHPNFTIVEHDIVEPFMVDCDRIFHLACPASPPHYQADEIKTVKTCVSGTTNVLDVAKRNGARFLFTSTSEVYGDPEVHPQTEEYRGCVNPIGVRACYDEGKRCAETLAYCYQRQHALEVRVARIFNTYGPRMDPKDGRVVSNFVMQALTGQPITIYGSGEQTRSFQFVHDLVSGLLALMESNFSMPVNLGNPEEYQIKEFSTIIRDIVHSQSGIVHLEATQDDPQQRKPDISRADKVLGWKPNYPLRAGLVDTIEYFHTPDWSEPWTTHNMVLTNLSQSHVQPPAPVPNASKTETTGVVVPVYSTWFEFGTVHDIERRTLPEFFGEADDKTPATYLEYRDFMVQTYRLRPHDYLTITTCRRHLTGDVGAIVRVHAFLEQWGLINFQAEVPVKRERPMPTVAPQVDVLSALHGAVQTASLRTSLATALDRTAMPPARIVCSQCKVECPRLYYTHTMATGDALNLCGLCYAEGKYPTGLHSGDFSKLDVASLEQGMRVPWTDEDILTLLSAIEEFSNDWDSVAQKVGRPKDQCVFQFLRLPGIETIDAKTTDAIGAELAKTTHVTGSIPFATAANPIMSTLAFLASAVHPKVAAAAAQAALAEVVQMKSEESATPEPPTSESLAQVSAAGLACASARSSVFADEESKKTCRLRDTLVDLQLQKLRVKMALFEDLERSLDEDRKELEQQRLQLFFDRFNLRKQMMAIENKAGLEVISDRMEIDGDGETGENGKTEENGEVKSVLPPPGTNVTKL</sequence>
<evidence type="ECO:0000256" key="6">
    <source>
        <dbReference type="ARBA" id="ARBA00018816"/>
    </source>
</evidence>
<evidence type="ECO:0000256" key="2">
    <source>
        <dbReference type="ARBA" id="ARBA00004323"/>
    </source>
</evidence>
<keyword evidence="15" id="KW-0804">Transcription</keyword>